<sequence length="254" mass="28054">MRDNSPWEAFEGLRITVEGLKVMSTPFLGFGGATVIPIGVVELPVMLGTYPGSVVILTNLLECDLRLTPVECCGGYSLCLSQSDEIPNQSSVGAGLEHGEKEELVKCLSGNLDVFAWCLSDIQGIDPSVAQHCLGVLPGAKLIKQKKRNLASERQAATKVKADKLLQAGFIREVQYPEWLANVVLAKKPNEKWRMCADYTGLSKVCPKDLYPLPRIDHLVEPHRVMTTEFSRRIFWVLSNLHGRVGSGENVFHH</sequence>
<name>A0AAD2E6N5_9LAMI</name>
<keyword evidence="2" id="KW-1185">Reference proteome</keyword>
<dbReference type="PANTHER" id="PTHR24559:SF444">
    <property type="entry name" value="REVERSE TRANSCRIPTASE DOMAIN-CONTAINING PROTEIN"/>
    <property type="match status" value="1"/>
</dbReference>
<proteinExistence type="predicted"/>
<accession>A0AAD2E6N5</accession>
<reference evidence="1" key="1">
    <citation type="submission" date="2023-05" db="EMBL/GenBank/DDBJ databases">
        <authorList>
            <person name="Huff M."/>
        </authorList>
    </citation>
    <scope>NUCLEOTIDE SEQUENCE</scope>
</reference>
<protein>
    <submittedName>
        <fullName evidence="1">Uncharacterized protein</fullName>
    </submittedName>
</protein>
<dbReference type="SUPFAM" id="SSF56672">
    <property type="entry name" value="DNA/RNA polymerases"/>
    <property type="match status" value="1"/>
</dbReference>
<gene>
    <name evidence="1" type="ORF">FPE_LOCUS28162</name>
</gene>
<dbReference type="Gene3D" id="3.10.10.10">
    <property type="entry name" value="HIV Type 1 Reverse Transcriptase, subunit A, domain 1"/>
    <property type="match status" value="1"/>
</dbReference>
<dbReference type="Proteomes" id="UP000834106">
    <property type="component" value="Chromosome 17"/>
</dbReference>
<dbReference type="EMBL" id="OU503052">
    <property type="protein sequence ID" value="CAI9780732.1"/>
    <property type="molecule type" value="Genomic_DNA"/>
</dbReference>
<evidence type="ECO:0000313" key="2">
    <source>
        <dbReference type="Proteomes" id="UP000834106"/>
    </source>
</evidence>
<evidence type="ECO:0000313" key="1">
    <source>
        <dbReference type="EMBL" id="CAI9780732.1"/>
    </source>
</evidence>
<organism evidence="1 2">
    <name type="scientific">Fraxinus pennsylvanica</name>
    <dbReference type="NCBI Taxonomy" id="56036"/>
    <lineage>
        <taxon>Eukaryota</taxon>
        <taxon>Viridiplantae</taxon>
        <taxon>Streptophyta</taxon>
        <taxon>Embryophyta</taxon>
        <taxon>Tracheophyta</taxon>
        <taxon>Spermatophyta</taxon>
        <taxon>Magnoliopsida</taxon>
        <taxon>eudicotyledons</taxon>
        <taxon>Gunneridae</taxon>
        <taxon>Pentapetalae</taxon>
        <taxon>asterids</taxon>
        <taxon>lamiids</taxon>
        <taxon>Lamiales</taxon>
        <taxon>Oleaceae</taxon>
        <taxon>Oleeae</taxon>
        <taxon>Fraxinus</taxon>
    </lineage>
</organism>
<dbReference type="InterPro" id="IPR043502">
    <property type="entry name" value="DNA/RNA_pol_sf"/>
</dbReference>
<dbReference type="AlphaFoldDB" id="A0AAD2E6N5"/>
<dbReference type="InterPro" id="IPR053134">
    <property type="entry name" value="RNA-dir_DNA_polymerase"/>
</dbReference>
<dbReference type="PANTHER" id="PTHR24559">
    <property type="entry name" value="TRANSPOSON TY3-I GAG-POL POLYPROTEIN"/>
    <property type="match status" value="1"/>
</dbReference>